<dbReference type="Proteomes" id="UP001244586">
    <property type="component" value="Plasmid pAYTCM-1"/>
</dbReference>
<proteinExistence type="predicted"/>
<evidence type="ECO:0008006" key="3">
    <source>
        <dbReference type="Google" id="ProtNLM"/>
    </source>
</evidence>
<dbReference type="InterPro" id="IPR011032">
    <property type="entry name" value="GroES-like_sf"/>
</dbReference>
<organism evidence="1 2">
    <name type="scientific">Acinetobacter johnsonii</name>
    <dbReference type="NCBI Taxonomy" id="40214"/>
    <lineage>
        <taxon>Bacteria</taxon>
        <taxon>Pseudomonadati</taxon>
        <taxon>Pseudomonadota</taxon>
        <taxon>Gammaproteobacteria</taxon>
        <taxon>Moraxellales</taxon>
        <taxon>Moraxellaceae</taxon>
        <taxon>Acinetobacter</taxon>
    </lineage>
</organism>
<accession>A0AAJ6IHB0</accession>
<evidence type="ECO:0000313" key="1">
    <source>
        <dbReference type="EMBL" id="WMG19991.1"/>
    </source>
</evidence>
<sequence>MEGKTIVGTIQGDSTPQVHIPKIIEYYKEGKFPFDKLVKFYNFNDINQAFEDSKTGITIKPVVIIGS</sequence>
<gene>
    <name evidence="1" type="ORF">QBJ73_17690</name>
</gene>
<dbReference type="Gene3D" id="3.90.180.10">
    <property type="entry name" value="Medium-chain alcohol dehydrogenases, catalytic domain"/>
    <property type="match status" value="1"/>
</dbReference>
<dbReference type="EMBL" id="CP121777">
    <property type="protein sequence ID" value="WMG19991.1"/>
    <property type="molecule type" value="Genomic_DNA"/>
</dbReference>
<keyword evidence="2" id="KW-1185">Reference proteome</keyword>
<protein>
    <recommendedName>
        <fullName evidence="3">Aryl-alcohol dehydrogenase</fullName>
    </recommendedName>
</protein>
<dbReference type="AlphaFoldDB" id="A0AAJ6IHB0"/>
<name>A0AAJ6IHB0_ACIJO</name>
<evidence type="ECO:0000313" key="2">
    <source>
        <dbReference type="Proteomes" id="UP001244586"/>
    </source>
</evidence>
<geneLocation type="plasmid" evidence="1 2">
    <name>pAYTCM-1</name>
</geneLocation>
<keyword evidence="1" id="KW-0614">Plasmid</keyword>
<dbReference type="SUPFAM" id="SSF50129">
    <property type="entry name" value="GroES-like"/>
    <property type="match status" value="1"/>
</dbReference>
<reference evidence="1 2" key="1">
    <citation type="submission" date="2023-04" db="EMBL/GenBank/DDBJ databases">
        <title>Acinetobacter johnsonii isolate AYTCM encoding NDM-1, OXA-58 and PER-1.</title>
        <authorList>
            <person name="Tian C."/>
            <person name="Wang S."/>
            <person name="Fan X."/>
            <person name="Xia D."/>
        </authorList>
    </citation>
    <scope>NUCLEOTIDE SEQUENCE [LARGE SCALE GENOMIC DNA]</scope>
    <source>
        <strain evidence="1 2">AYTCM</strain>
        <plasmid evidence="1 2">pAYTCM-1</plasmid>
    </source>
</reference>
<dbReference type="RefSeq" id="WP_308469678.1">
    <property type="nucleotide sequence ID" value="NZ_CP121777.1"/>
</dbReference>